<reference evidence="6" key="1">
    <citation type="submission" date="2013-12" db="EMBL/GenBank/DDBJ databases">
        <authorList>
            <person name="Genoscope - CEA"/>
        </authorList>
    </citation>
    <scope>NUCLEOTIDE SEQUENCE</scope>
    <source>
        <strain evidence="6">CBS 1993</strain>
    </source>
</reference>
<sequence>MSEVEKPVPTPVAQTEPKKKLRLKTVAAKPIKKYIWLAGHVVTVPLSLIYFAYYIQFKSHYLFPRLCYRFALFGVWAAYSMTIATQFSQRAMPSYFALLSTQNFQYLSLSFIWQFNRNSLFKLLPYFLISVLQLSLHFNIKPVLKLDKVFKVVIVYNELFLFVLLIFDTILLRGTSGYALVMFGLFYWLRLLHNESTRKLLYNVLVKLDGPLSKSKNDRIRSQWQKIKVILNSDQKTLQSEYS</sequence>
<protein>
    <submittedName>
        <fullName evidence="6">Uncharacterized protein</fullName>
    </submittedName>
</protein>
<dbReference type="STRING" id="1382522.W6MPF9"/>
<organism evidence="6 7">
    <name type="scientific">Kuraishia capsulata CBS 1993</name>
    <dbReference type="NCBI Taxonomy" id="1382522"/>
    <lineage>
        <taxon>Eukaryota</taxon>
        <taxon>Fungi</taxon>
        <taxon>Dikarya</taxon>
        <taxon>Ascomycota</taxon>
        <taxon>Saccharomycotina</taxon>
        <taxon>Pichiomycetes</taxon>
        <taxon>Pichiales</taxon>
        <taxon>Pichiaceae</taxon>
        <taxon>Kuraishia</taxon>
    </lineage>
</organism>
<dbReference type="InterPro" id="IPR051645">
    <property type="entry name" value="PER33/POM33_regulator"/>
</dbReference>
<gene>
    <name evidence="6" type="ORF">KUCA_T00002969001</name>
</gene>
<evidence type="ECO:0000256" key="5">
    <source>
        <dbReference type="SAM" id="Phobius"/>
    </source>
</evidence>
<evidence type="ECO:0000313" key="6">
    <source>
        <dbReference type="EMBL" id="CDK26992.1"/>
    </source>
</evidence>
<dbReference type="PANTHER" id="PTHR12703:SF3">
    <property type="entry name" value="ABR032WP"/>
    <property type="match status" value="1"/>
</dbReference>
<feature type="transmembrane region" description="Helical" evidence="5">
    <location>
        <begin position="66"/>
        <end position="88"/>
    </location>
</feature>
<dbReference type="EMBL" id="HG793127">
    <property type="protein sequence ID" value="CDK26992.1"/>
    <property type="molecule type" value="Genomic_DNA"/>
</dbReference>
<keyword evidence="2 5" id="KW-0812">Transmembrane</keyword>
<dbReference type="AlphaFoldDB" id="W6MPF9"/>
<dbReference type="OrthoDB" id="5581259at2759"/>
<keyword evidence="4 5" id="KW-0472">Membrane</keyword>
<keyword evidence="3 5" id="KW-1133">Transmembrane helix</keyword>
<feature type="transmembrane region" description="Helical" evidence="5">
    <location>
        <begin position="160"/>
        <end position="189"/>
    </location>
</feature>
<evidence type="ECO:0000256" key="1">
    <source>
        <dbReference type="ARBA" id="ARBA00004141"/>
    </source>
</evidence>
<dbReference type="GO" id="GO:0061024">
    <property type="term" value="P:membrane organization"/>
    <property type="evidence" value="ECO:0007669"/>
    <property type="project" value="TreeGrafter"/>
</dbReference>
<evidence type="ECO:0000256" key="4">
    <source>
        <dbReference type="ARBA" id="ARBA00023136"/>
    </source>
</evidence>
<dbReference type="HOGENOM" id="CLU_1128958_0_0_1"/>
<dbReference type="GO" id="GO:0005783">
    <property type="term" value="C:endoplasmic reticulum"/>
    <property type="evidence" value="ECO:0007669"/>
    <property type="project" value="TreeGrafter"/>
</dbReference>
<dbReference type="GeneID" id="34520376"/>
<accession>W6MPF9</accession>
<reference evidence="6" key="2">
    <citation type="submission" date="2014-02" db="EMBL/GenBank/DDBJ databases">
        <title>Complete DNA sequence of /Kuraishia capsulata/ illustrates novel genomic features among budding yeasts (/Saccharomycotina/).</title>
        <authorList>
            <person name="Morales L."/>
            <person name="Noel B."/>
            <person name="Porcel B."/>
            <person name="Marcet-Houben M."/>
            <person name="Hullo M-F."/>
            <person name="Sacerdot C."/>
            <person name="Tekaia F."/>
            <person name="Leh-Louis V."/>
            <person name="Despons L."/>
            <person name="Khanna V."/>
            <person name="Aury J-M."/>
            <person name="Barbe V."/>
            <person name="Couloux A."/>
            <person name="Labadie K."/>
            <person name="Pelletier E."/>
            <person name="Souciet J-L."/>
            <person name="Boekhout T."/>
            <person name="Gabaldon T."/>
            <person name="Wincker P."/>
            <person name="Dujon B."/>
        </authorList>
    </citation>
    <scope>NUCLEOTIDE SEQUENCE</scope>
    <source>
        <strain evidence="6">CBS 1993</strain>
    </source>
</reference>
<name>W6MPF9_9ASCO</name>
<comment type="subcellular location">
    <subcellularLocation>
        <location evidence="1">Membrane</location>
        <topology evidence="1">Multi-pass membrane protein</topology>
    </subcellularLocation>
</comment>
<dbReference type="GO" id="GO:0016020">
    <property type="term" value="C:membrane"/>
    <property type="evidence" value="ECO:0007669"/>
    <property type="project" value="UniProtKB-SubCell"/>
</dbReference>
<evidence type="ECO:0000256" key="3">
    <source>
        <dbReference type="ARBA" id="ARBA00022989"/>
    </source>
</evidence>
<keyword evidence="7" id="KW-1185">Reference proteome</keyword>
<evidence type="ECO:0000313" key="7">
    <source>
        <dbReference type="Proteomes" id="UP000019384"/>
    </source>
</evidence>
<evidence type="ECO:0000256" key="2">
    <source>
        <dbReference type="ARBA" id="ARBA00022692"/>
    </source>
</evidence>
<dbReference type="RefSeq" id="XP_022458988.1">
    <property type="nucleotide sequence ID" value="XM_022603266.1"/>
</dbReference>
<dbReference type="PANTHER" id="PTHR12703">
    <property type="entry name" value="TRANSMEMBRANE PROTEIN 33"/>
    <property type="match status" value="1"/>
</dbReference>
<feature type="transmembrane region" description="Helical" evidence="5">
    <location>
        <begin position="120"/>
        <end position="140"/>
    </location>
</feature>
<feature type="transmembrane region" description="Helical" evidence="5">
    <location>
        <begin position="34"/>
        <end position="54"/>
    </location>
</feature>
<dbReference type="GO" id="GO:0071786">
    <property type="term" value="P:endoplasmic reticulum tubular network organization"/>
    <property type="evidence" value="ECO:0007669"/>
    <property type="project" value="TreeGrafter"/>
</dbReference>
<dbReference type="Proteomes" id="UP000019384">
    <property type="component" value="Unassembled WGS sequence"/>
</dbReference>
<proteinExistence type="predicted"/>